<dbReference type="InterPro" id="IPR036217">
    <property type="entry name" value="MethylDNA_cys_MeTrfase_DNAb"/>
</dbReference>
<sequence length="215" mass="23242">MTASIHSAPLVFSAEFTPLGWIGAVATGQGLCWVAFGADPLSLRAHARRTFQPTALIEDAQAIESLMTPIRSYLHMQSRTLEVPFDTRASAFCETVWGALRRIPYGQTRSYTEIAAAIGAPRAVRAVANACAKNPLALITPCHRVIQKNGRLGGYRWGVARKAALLALENRGNTHARAQNLFTILLRTRDTGSGGARNPHIYQICSASCAPSFPV</sequence>
<keyword evidence="5 10" id="KW-0808">Transferase</keyword>
<keyword evidence="4 10" id="KW-0489">Methyltransferase</keyword>
<accession>G2J9I6</accession>
<evidence type="ECO:0000256" key="4">
    <source>
        <dbReference type="ARBA" id="ARBA00022603"/>
    </source>
</evidence>
<dbReference type="PANTHER" id="PTHR10815:SF5">
    <property type="entry name" value="METHYLATED-DNA--PROTEIN-CYSTEINE METHYLTRANSFERASE"/>
    <property type="match status" value="1"/>
</dbReference>
<evidence type="ECO:0000256" key="5">
    <source>
        <dbReference type="ARBA" id="ARBA00022679"/>
    </source>
</evidence>
<dbReference type="InterPro" id="IPR036631">
    <property type="entry name" value="MGMT_N_sf"/>
</dbReference>
<dbReference type="RefSeq" id="WP_006682623.1">
    <property type="nucleotide sequence ID" value="NZ_CAFB01000041.1"/>
</dbReference>
<evidence type="ECO:0000256" key="6">
    <source>
        <dbReference type="ARBA" id="ARBA00022763"/>
    </source>
</evidence>
<dbReference type="Proteomes" id="UP000054051">
    <property type="component" value="Unassembled WGS sequence"/>
</dbReference>
<keyword evidence="11" id="KW-1185">Reference proteome</keyword>
<comment type="similarity">
    <text evidence="2">Belongs to the MGMT family.</text>
</comment>
<dbReference type="NCBIfam" id="TIGR00589">
    <property type="entry name" value="ogt"/>
    <property type="match status" value="1"/>
</dbReference>
<organism evidence="10 11">
    <name type="scientific">Candidatus Glomeribacter gigasporarum BEG34</name>
    <dbReference type="NCBI Taxonomy" id="1070319"/>
    <lineage>
        <taxon>Bacteria</taxon>
        <taxon>Pseudomonadati</taxon>
        <taxon>Pseudomonadota</taxon>
        <taxon>Betaproteobacteria</taxon>
        <taxon>Burkholderiales</taxon>
        <taxon>Burkholderiaceae</taxon>
        <taxon>Candidatus Glomeribacter</taxon>
    </lineage>
</organism>
<dbReference type="GO" id="GO:0003908">
    <property type="term" value="F:methylated-DNA-[protein]-cysteine S-methyltransferase activity"/>
    <property type="evidence" value="ECO:0007669"/>
    <property type="project" value="UniProtKB-EC"/>
</dbReference>
<dbReference type="EC" id="2.1.1.63" evidence="3"/>
<comment type="catalytic activity">
    <reaction evidence="1">
        <text>a 4-O-methyl-thymidine in DNA + L-cysteinyl-[protein] = a thymidine in DNA + S-methyl-L-cysteinyl-[protein]</text>
        <dbReference type="Rhea" id="RHEA:53428"/>
        <dbReference type="Rhea" id="RHEA-COMP:10131"/>
        <dbReference type="Rhea" id="RHEA-COMP:10132"/>
        <dbReference type="Rhea" id="RHEA-COMP:13555"/>
        <dbReference type="Rhea" id="RHEA-COMP:13556"/>
        <dbReference type="ChEBI" id="CHEBI:29950"/>
        <dbReference type="ChEBI" id="CHEBI:82612"/>
        <dbReference type="ChEBI" id="CHEBI:137386"/>
        <dbReference type="ChEBI" id="CHEBI:137387"/>
        <dbReference type="EC" id="2.1.1.63"/>
    </reaction>
</comment>
<dbReference type="OrthoDB" id="9802228at2"/>
<dbReference type="InterPro" id="IPR036388">
    <property type="entry name" value="WH-like_DNA-bd_sf"/>
</dbReference>
<dbReference type="EMBL" id="CAFB01000041">
    <property type="protein sequence ID" value="CCD29433.1"/>
    <property type="molecule type" value="Genomic_DNA"/>
</dbReference>
<evidence type="ECO:0000256" key="3">
    <source>
        <dbReference type="ARBA" id="ARBA00011918"/>
    </source>
</evidence>
<evidence type="ECO:0000313" key="11">
    <source>
        <dbReference type="Proteomes" id="UP000054051"/>
    </source>
</evidence>
<evidence type="ECO:0000256" key="1">
    <source>
        <dbReference type="ARBA" id="ARBA00001286"/>
    </source>
</evidence>
<evidence type="ECO:0000256" key="8">
    <source>
        <dbReference type="ARBA" id="ARBA00049348"/>
    </source>
</evidence>
<dbReference type="GO" id="GO:0006281">
    <property type="term" value="P:DNA repair"/>
    <property type="evidence" value="ECO:0007669"/>
    <property type="project" value="UniProtKB-KW"/>
</dbReference>
<dbReference type="eggNOG" id="COG0350">
    <property type="taxonomic scope" value="Bacteria"/>
</dbReference>
<evidence type="ECO:0000256" key="2">
    <source>
        <dbReference type="ARBA" id="ARBA00008711"/>
    </source>
</evidence>
<reference evidence="10 11" key="1">
    <citation type="submission" date="2011-08" db="EMBL/GenBank/DDBJ databases">
        <title>The genome of the obligate endobacterium of an arbuscular mycorrhizal fungus reveals an interphylum network of nutritional interactions.</title>
        <authorList>
            <person name="Ghignone S."/>
            <person name="Salvioli A."/>
            <person name="Anca I."/>
            <person name="Lumini E."/>
            <person name="Ortu G."/>
            <person name="Petiti L."/>
            <person name="Cruveiller S."/>
            <person name="Bianciotto V."/>
            <person name="Piffanelli P."/>
            <person name="Lanfranco L."/>
            <person name="Bonfante P."/>
        </authorList>
    </citation>
    <scope>NUCLEOTIDE SEQUENCE [LARGE SCALE GENOMIC DNA]</scope>
    <source>
        <strain evidence="10 11">BEG34</strain>
    </source>
</reference>
<comment type="catalytic activity">
    <reaction evidence="8">
        <text>a 6-O-methyl-2'-deoxyguanosine in DNA + L-cysteinyl-[protein] = S-methyl-L-cysteinyl-[protein] + a 2'-deoxyguanosine in DNA</text>
        <dbReference type="Rhea" id="RHEA:24000"/>
        <dbReference type="Rhea" id="RHEA-COMP:10131"/>
        <dbReference type="Rhea" id="RHEA-COMP:10132"/>
        <dbReference type="Rhea" id="RHEA-COMP:11367"/>
        <dbReference type="Rhea" id="RHEA-COMP:11368"/>
        <dbReference type="ChEBI" id="CHEBI:29950"/>
        <dbReference type="ChEBI" id="CHEBI:82612"/>
        <dbReference type="ChEBI" id="CHEBI:85445"/>
        <dbReference type="ChEBI" id="CHEBI:85448"/>
        <dbReference type="EC" id="2.1.1.63"/>
    </reaction>
</comment>
<dbReference type="Gene3D" id="1.10.10.10">
    <property type="entry name" value="Winged helix-like DNA-binding domain superfamily/Winged helix DNA-binding domain"/>
    <property type="match status" value="1"/>
</dbReference>
<dbReference type="CDD" id="cd06445">
    <property type="entry name" value="ATase"/>
    <property type="match status" value="1"/>
</dbReference>
<gene>
    <name evidence="10" type="ORF">CAGGBEG34_240003</name>
</gene>
<protein>
    <recommendedName>
        <fullName evidence="3">methylated-DNA--[protein]-cysteine S-methyltransferase</fullName>
        <ecNumber evidence="3">2.1.1.63</ecNumber>
    </recommendedName>
</protein>
<evidence type="ECO:0000259" key="9">
    <source>
        <dbReference type="Pfam" id="PF01035"/>
    </source>
</evidence>
<feature type="domain" description="Methylated-DNA-[protein]-cysteine S-methyltransferase DNA binding" evidence="9">
    <location>
        <begin position="92"/>
        <end position="170"/>
    </location>
</feature>
<dbReference type="SUPFAM" id="SSF46767">
    <property type="entry name" value="Methylated DNA-protein cysteine methyltransferase, C-terminal domain"/>
    <property type="match status" value="1"/>
</dbReference>
<evidence type="ECO:0000256" key="7">
    <source>
        <dbReference type="ARBA" id="ARBA00023204"/>
    </source>
</evidence>
<dbReference type="FunFam" id="1.10.10.10:FF:000214">
    <property type="entry name" value="Methylated-DNA--protein-cysteine methyltransferase"/>
    <property type="match status" value="1"/>
</dbReference>
<keyword evidence="6" id="KW-0227">DNA damage</keyword>
<dbReference type="Pfam" id="PF01035">
    <property type="entry name" value="DNA_binding_1"/>
    <property type="match status" value="1"/>
</dbReference>
<dbReference type="InterPro" id="IPR014048">
    <property type="entry name" value="MethylDNA_cys_MeTrfase_DNA-bd"/>
</dbReference>
<dbReference type="STRING" id="1070319.CAGGBEG34_240003"/>
<dbReference type="SUPFAM" id="SSF53155">
    <property type="entry name" value="Methylated DNA-protein cysteine methyltransferase domain"/>
    <property type="match status" value="1"/>
</dbReference>
<proteinExistence type="inferred from homology"/>
<comment type="caution">
    <text evidence="10">The sequence shown here is derived from an EMBL/GenBank/DDBJ whole genome shotgun (WGS) entry which is preliminary data.</text>
</comment>
<evidence type="ECO:0000313" key="10">
    <source>
        <dbReference type="EMBL" id="CCD29433.1"/>
    </source>
</evidence>
<name>G2J9I6_9BURK</name>
<dbReference type="AlphaFoldDB" id="G2J9I6"/>
<keyword evidence="7" id="KW-0234">DNA repair</keyword>
<dbReference type="PANTHER" id="PTHR10815">
    <property type="entry name" value="METHYLATED-DNA--PROTEIN-CYSTEINE METHYLTRANSFERASE"/>
    <property type="match status" value="1"/>
</dbReference>
<dbReference type="Gene3D" id="3.30.160.70">
    <property type="entry name" value="Methylated DNA-protein cysteine methyltransferase domain"/>
    <property type="match status" value="1"/>
</dbReference>
<dbReference type="GO" id="GO:0032259">
    <property type="term" value="P:methylation"/>
    <property type="evidence" value="ECO:0007669"/>
    <property type="project" value="UniProtKB-KW"/>
</dbReference>